<dbReference type="Proteomes" id="UP000828390">
    <property type="component" value="Unassembled WGS sequence"/>
</dbReference>
<dbReference type="CDD" id="cd00063">
    <property type="entry name" value="FN3"/>
    <property type="match status" value="1"/>
</dbReference>
<dbReference type="OrthoDB" id="6143441at2759"/>
<dbReference type="PANTHER" id="PTHR13817">
    <property type="entry name" value="TITIN"/>
    <property type="match status" value="1"/>
</dbReference>
<dbReference type="Pfam" id="PF00041">
    <property type="entry name" value="fn3"/>
    <property type="match status" value="1"/>
</dbReference>
<protein>
    <recommendedName>
        <fullName evidence="3">Fibronectin type-III domain-containing protein</fullName>
    </recommendedName>
</protein>
<reference evidence="4" key="2">
    <citation type="submission" date="2020-11" db="EMBL/GenBank/DDBJ databases">
        <authorList>
            <person name="McCartney M.A."/>
            <person name="Auch B."/>
            <person name="Kono T."/>
            <person name="Mallez S."/>
            <person name="Becker A."/>
            <person name="Gohl D.M."/>
            <person name="Silverstein K.A.T."/>
            <person name="Koren S."/>
            <person name="Bechman K.B."/>
            <person name="Herman A."/>
            <person name="Abrahante J.E."/>
            <person name="Garbe J."/>
        </authorList>
    </citation>
    <scope>NUCLEOTIDE SEQUENCE</scope>
    <source>
        <strain evidence="4">Duluth1</strain>
        <tissue evidence="4">Whole animal</tissue>
    </source>
</reference>
<dbReference type="InterPro" id="IPR013783">
    <property type="entry name" value="Ig-like_fold"/>
</dbReference>
<evidence type="ECO:0000313" key="4">
    <source>
        <dbReference type="EMBL" id="KAH3754784.1"/>
    </source>
</evidence>
<accession>A0A9D4DSJ1</accession>
<reference evidence="4" key="1">
    <citation type="journal article" date="2019" name="bioRxiv">
        <title>The Genome of the Zebra Mussel, Dreissena polymorpha: A Resource for Invasive Species Research.</title>
        <authorList>
            <person name="McCartney M.A."/>
            <person name="Auch B."/>
            <person name="Kono T."/>
            <person name="Mallez S."/>
            <person name="Zhang Y."/>
            <person name="Obille A."/>
            <person name="Becker A."/>
            <person name="Abrahante J.E."/>
            <person name="Garbe J."/>
            <person name="Badalamenti J.P."/>
            <person name="Herman A."/>
            <person name="Mangelson H."/>
            <person name="Liachko I."/>
            <person name="Sullivan S."/>
            <person name="Sone E.D."/>
            <person name="Koren S."/>
            <person name="Silverstein K.A.T."/>
            <person name="Beckman K.B."/>
            <person name="Gohl D.M."/>
        </authorList>
    </citation>
    <scope>NUCLEOTIDE SEQUENCE</scope>
    <source>
        <strain evidence="4">Duluth1</strain>
        <tissue evidence="4">Whole animal</tissue>
    </source>
</reference>
<feature type="domain" description="Fibronectin type-III" evidence="3">
    <location>
        <begin position="29"/>
        <end position="121"/>
    </location>
</feature>
<sequence>MGANNSSEVAEFRAKYGSGIYAQGKPCIPEGIPKVTDITHNSITLSWMSPMNSGTILAYQVECCSIKERRWRVITSTCQGTTYRVKNLFPETVYMFRVRAENLCGQSKPGHPSEEVRTRSEPTNFLEEQPKPQKKLVRRHSHYLKIDDGVNKLLNRTEEDQVDSTNSVGSIPFRRNSLRGSLPAGYRTKRSSVSSVLPGVNAKRESISSLKELKRSFEESSIAEEEGINLKRISTSSTEASSLFSANSMTSIAEDEELRILYGQTDCHVCSDNDDAYSTANSQITTSSGFSSASSRSSNSNSSGHVCTHNALVHHSHTTPIIESEGPSYLHASITDDNKLDMLSNPDKSCNRSSSSNCSRFKHHQCGNPNSGKTIFEICDNEIWKGRIDRTGDLNSDCVNGNGQEGNTNYGKSLDLRSLRNMLNSQDMLVKTSDTSSCMYDNFRARTHCAIKELDEDITVDIVSTI</sequence>
<dbReference type="PANTHER" id="PTHR13817:SF166">
    <property type="entry name" value="NEURONAL IGCAM-RELATED"/>
    <property type="match status" value="1"/>
</dbReference>
<dbReference type="PROSITE" id="PS50853">
    <property type="entry name" value="FN3"/>
    <property type="match status" value="1"/>
</dbReference>
<dbReference type="SMART" id="SM00060">
    <property type="entry name" value="FN3"/>
    <property type="match status" value="1"/>
</dbReference>
<dbReference type="InterPro" id="IPR003961">
    <property type="entry name" value="FN3_dom"/>
</dbReference>
<evidence type="ECO:0000259" key="3">
    <source>
        <dbReference type="PROSITE" id="PS50853"/>
    </source>
</evidence>
<organism evidence="4 5">
    <name type="scientific">Dreissena polymorpha</name>
    <name type="common">Zebra mussel</name>
    <name type="synonym">Mytilus polymorpha</name>
    <dbReference type="NCBI Taxonomy" id="45954"/>
    <lineage>
        <taxon>Eukaryota</taxon>
        <taxon>Metazoa</taxon>
        <taxon>Spiralia</taxon>
        <taxon>Lophotrochozoa</taxon>
        <taxon>Mollusca</taxon>
        <taxon>Bivalvia</taxon>
        <taxon>Autobranchia</taxon>
        <taxon>Heteroconchia</taxon>
        <taxon>Euheterodonta</taxon>
        <taxon>Imparidentia</taxon>
        <taxon>Neoheterodontei</taxon>
        <taxon>Myida</taxon>
        <taxon>Dreissenoidea</taxon>
        <taxon>Dreissenidae</taxon>
        <taxon>Dreissena</taxon>
    </lineage>
</organism>
<feature type="compositionally biased region" description="Basic and acidic residues" evidence="2">
    <location>
        <begin position="111"/>
        <end position="120"/>
    </location>
</feature>
<proteinExistence type="predicted"/>
<feature type="compositionally biased region" description="Low complexity" evidence="2">
    <location>
        <begin position="287"/>
        <end position="304"/>
    </location>
</feature>
<keyword evidence="5" id="KW-1185">Reference proteome</keyword>
<dbReference type="SUPFAM" id="SSF49265">
    <property type="entry name" value="Fibronectin type III"/>
    <property type="match status" value="1"/>
</dbReference>
<evidence type="ECO:0000256" key="1">
    <source>
        <dbReference type="ARBA" id="ARBA00022737"/>
    </source>
</evidence>
<evidence type="ECO:0000256" key="2">
    <source>
        <dbReference type="SAM" id="MobiDB-lite"/>
    </source>
</evidence>
<dbReference type="InterPro" id="IPR036116">
    <property type="entry name" value="FN3_sf"/>
</dbReference>
<keyword evidence="1" id="KW-0677">Repeat</keyword>
<gene>
    <name evidence="4" type="ORF">DPMN_189465</name>
</gene>
<comment type="caution">
    <text evidence="4">The sequence shown here is derived from an EMBL/GenBank/DDBJ whole genome shotgun (WGS) entry which is preliminary data.</text>
</comment>
<dbReference type="PRINTS" id="PR00014">
    <property type="entry name" value="FNTYPEIII"/>
</dbReference>
<dbReference type="InterPro" id="IPR050964">
    <property type="entry name" value="Striated_Muscle_Regulatory"/>
</dbReference>
<dbReference type="AlphaFoldDB" id="A0A9D4DSJ1"/>
<feature type="region of interest" description="Disordered" evidence="2">
    <location>
        <begin position="105"/>
        <end position="138"/>
    </location>
</feature>
<dbReference type="EMBL" id="JAIWYP010000010">
    <property type="protein sequence ID" value="KAH3754784.1"/>
    <property type="molecule type" value="Genomic_DNA"/>
</dbReference>
<evidence type="ECO:0000313" key="5">
    <source>
        <dbReference type="Proteomes" id="UP000828390"/>
    </source>
</evidence>
<feature type="region of interest" description="Disordered" evidence="2">
    <location>
        <begin position="284"/>
        <end position="306"/>
    </location>
</feature>
<name>A0A9D4DSJ1_DREPO</name>
<dbReference type="Gene3D" id="2.60.40.10">
    <property type="entry name" value="Immunoglobulins"/>
    <property type="match status" value="1"/>
</dbReference>